<feature type="transmembrane region" description="Helical" evidence="2">
    <location>
        <begin position="71"/>
        <end position="92"/>
    </location>
</feature>
<keyword evidence="3" id="KW-0732">Signal</keyword>
<evidence type="ECO:0000313" key="5">
    <source>
        <dbReference type="Proteomes" id="UP001500213"/>
    </source>
</evidence>
<evidence type="ECO:0000256" key="1">
    <source>
        <dbReference type="SAM" id="MobiDB-lite"/>
    </source>
</evidence>
<accession>A0ABP8AQS3</accession>
<dbReference type="EMBL" id="BAABBX010000010">
    <property type="protein sequence ID" value="GAA4188294.1"/>
    <property type="molecule type" value="Genomic_DNA"/>
</dbReference>
<comment type="caution">
    <text evidence="4">The sequence shown here is derived from an EMBL/GenBank/DDBJ whole genome shotgun (WGS) entry which is preliminary data.</text>
</comment>
<gene>
    <name evidence="4" type="ORF">GCM10022288_14570</name>
</gene>
<evidence type="ECO:0000256" key="3">
    <source>
        <dbReference type="SAM" id="SignalP"/>
    </source>
</evidence>
<reference evidence="5" key="1">
    <citation type="journal article" date="2019" name="Int. J. Syst. Evol. Microbiol.">
        <title>The Global Catalogue of Microorganisms (GCM) 10K type strain sequencing project: providing services to taxonomists for standard genome sequencing and annotation.</title>
        <authorList>
            <consortium name="The Broad Institute Genomics Platform"/>
            <consortium name="The Broad Institute Genome Sequencing Center for Infectious Disease"/>
            <person name="Wu L."/>
            <person name="Ma J."/>
        </authorList>
    </citation>
    <scope>NUCLEOTIDE SEQUENCE [LARGE SCALE GENOMIC DNA]</scope>
    <source>
        <strain evidence="5">JCM 17593</strain>
    </source>
</reference>
<feature type="chain" id="PRO_5045943745" description="DUF2637 domain-containing protein" evidence="3">
    <location>
        <begin position="30"/>
        <end position="217"/>
    </location>
</feature>
<feature type="transmembrane region" description="Helical" evidence="2">
    <location>
        <begin position="41"/>
        <end position="59"/>
    </location>
</feature>
<organism evidence="4 5">
    <name type="scientific">Gryllotalpicola kribbensis</name>
    <dbReference type="NCBI Taxonomy" id="993084"/>
    <lineage>
        <taxon>Bacteria</taxon>
        <taxon>Bacillati</taxon>
        <taxon>Actinomycetota</taxon>
        <taxon>Actinomycetes</taxon>
        <taxon>Micrococcales</taxon>
        <taxon>Microbacteriaceae</taxon>
        <taxon>Gryllotalpicola</taxon>
    </lineage>
</organism>
<feature type="region of interest" description="Disordered" evidence="1">
    <location>
        <begin position="131"/>
        <end position="165"/>
    </location>
</feature>
<keyword evidence="2" id="KW-0812">Transmembrane</keyword>
<keyword evidence="5" id="KW-1185">Reference proteome</keyword>
<dbReference type="Proteomes" id="UP001500213">
    <property type="component" value="Unassembled WGS sequence"/>
</dbReference>
<feature type="compositionally biased region" description="Low complexity" evidence="1">
    <location>
        <begin position="137"/>
        <end position="165"/>
    </location>
</feature>
<evidence type="ECO:0000313" key="4">
    <source>
        <dbReference type="EMBL" id="GAA4188294.1"/>
    </source>
</evidence>
<feature type="signal peptide" evidence="3">
    <location>
        <begin position="1"/>
        <end position="29"/>
    </location>
</feature>
<keyword evidence="2" id="KW-1133">Transmembrane helix</keyword>
<dbReference type="Pfam" id="PF10935">
    <property type="entry name" value="DUF2637"/>
    <property type="match status" value="1"/>
</dbReference>
<evidence type="ECO:0000256" key="2">
    <source>
        <dbReference type="SAM" id="Phobius"/>
    </source>
</evidence>
<name>A0ABP8AQS3_9MICO</name>
<protein>
    <recommendedName>
        <fullName evidence="6">DUF2637 domain-containing protein</fullName>
    </recommendedName>
</protein>
<dbReference type="RefSeq" id="WP_344775352.1">
    <property type="nucleotide sequence ID" value="NZ_BAABBX010000010.1"/>
</dbReference>
<proteinExistence type="predicted"/>
<sequence>MHRTVIALLMAVIAAVAFALSYSSLASLAAASHIPAELAWLYPIQVDGCGLLAGYVGLISRADRERTTRRLAFTIMGAMTTLSLVGNGLHAADAALHLPLPARVVIGAAPALSLLACAELTARLLVRPAASRPSKVKTASSPSTPSPASASATKRAASATSRPSAAAGATKDAVVAWAHEQHQLTGEWPSGPVLGERLGLSRKSGARLRSSLIAETA</sequence>
<evidence type="ECO:0008006" key="6">
    <source>
        <dbReference type="Google" id="ProtNLM"/>
    </source>
</evidence>
<keyword evidence="2" id="KW-0472">Membrane</keyword>
<dbReference type="InterPro" id="IPR021235">
    <property type="entry name" value="DUF2637"/>
</dbReference>
<feature type="transmembrane region" description="Helical" evidence="2">
    <location>
        <begin position="104"/>
        <end position="126"/>
    </location>
</feature>